<dbReference type="GO" id="GO:0008168">
    <property type="term" value="F:methyltransferase activity"/>
    <property type="evidence" value="ECO:0007669"/>
    <property type="project" value="UniProtKB-KW"/>
</dbReference>
<sequence>MDDYLAVNRANWDERAPAHAASPDYQLDRFAADPEHLSGVVRYDRPLLGDVSGLTGIHLQCHIGTDTVSLARLGARMTGLDLSPASLDEARRLATAAGADVDFVEADTYSAPQALGGRTFDLVYTGIGALCWLPDIDRWAAVVDDLLVPGGRLFVREGHPMLWAIDETVEDAVTVGYPYFETPDPLDLEEPGTYVESDVEFVHNRGLTWNHGLGETVTALLARGFELTGLAEHRSVPWEALPGRMVRDEMGEWSLTEHPERLPLSYTLQARKRAR</sequence>
<evidence type="ECO:0000313" key="3">
    <source>
        <dbReference type="Proteomes" id="UP001500945"/>
    </source>
</evidence>
<keyword evidence="2" id="KW-0489">Methyltransferase</keyword>
<feature type="domain" description="Methyltransferase type 12" evidence="1">
    <location>
        <begin position="58"/>
        <end position="153"/>
    </location>
</feature>
<keyword evidence="2" id="KW-0808">Transferase</keyword>
<dbReference type="Pfam" id="PF08242">
    <property type="entry name" value="Methyltransf_12"/>
    <property type="match status" value="1"/>
</dbReference>
<keyword evidence="3" id="KW-1185">Reference proteome</keyword>
<dbReference type="CDD" id="cd02440">
    <property type="entry name" value="AdoMet_MTases"/>
    <property type="match status" value="1"/>
</dbReference>
<dbReference type="SUPFAM" id="SSF53335">
    <property type="entry name" value="S-adenosyl-L-methionine-dependent methyltransferases"/>
    <property type="match status" value="1"/>
</dbReference>
<dbReference type="EMBL" id="BAABGM010000001">
    <property type="protein sequence ID" value="GAA4396709.1"/>
    <property type="molecule type" value="Genomic_DNA"/>
</dbReference>
<dbReference type="InterPro" id="IPR013217">
    <property type="entry name" value="Methyltransf_12"/>
</dbReference>
<dbReference type="Proteomes" id="UP001500945">
    <property type="component" value="Unassembled WGS sequence"/>
</dbReference>
<dbReference type="InterPro" id="IPR029063">
    <property type="entry name" value="SAM-dependent_MTases_sf"/>
</dbReference>
<proteinExistence type="predicted"/>
<protein>
    <submittedName>
        <fullName evidence="2">Class I SAM-dependent methyltransferase</fullName>
    </submittedName>
</protein>
<evidence type="ECO:0000259" key="1">
    <source>
        <dbReference type="Pfam" id="PF08242"/>
    </source>
</evidence>
<organism evidence="2 3">
    <name type="scientific">Fodinibacter luteus</name>
    <dbReference type="NCBI Taxonomy" id="552064"/>
    <lineage>
        <taxon>Bacteria</taxon>
        <taxon>Bacillati</taxon>
        <taxon>Actinomycetota</taxon>
        <taxon>Actinomycetes</taxon>
        <taxon>Micrococcales</taxon>
        <taxon>Intrasporangiaceae</taxon>
        <taxon>Fodinibacter (ex Wang et al. 2009)</taxon>
    </lineage>
</organism>
<gene>
    <name evidence="2" type="ORF">GCM10023168_00880</name>
</gene>
<dbReference type="PANTHER" id="PTHR43464:SF82">
    <property type="entry name" value="METHYLTRANSFERASE DOMAIN-CONTAINING PROTEIN"/>
    <property type="match status" value="1"/>
</dbReference>
<accession>A0ABP8JVE4</accession>
<comment type="caution">
    <text evidence="2">The sequence shown here is derived from an EMBL/GenBank/DDBJ whole genome shotgun (WGS) entry which is preliminary data.</text>
</comment>
<dbReference type="PANTHER" id="PTHR43464">
    <property type="entry name" value="METHYLTRANSFERASE"/>
    <property type="match status" value="1"/>
</dbReference>
<name>A0ABP8JVE4_9MICO</name>
<dbReference type="RefSeq" id="WP_345201080.1">
    <property type="nucleotide sequence ID" value="NZ_BAABGM010000001.1"/>
</dbReference>
<dbReference type="GO" id="GO:0032259">
    <property type="term" value="P:methylation"/>
    <property type="evidence" value="ECO:0007669"/>
    <property type="project" value="UniProtKB-KW"/>
</dbReference>
<dbReference type="Gene3D" id="3.40.50.150">
    <property type="entry name" value="Vaccinia Virus protein VP39"/>
    <property type="match status" value="1"/>
</dbReference>
<reference evidence="3" key="1">
    <citation type="journal article" date="2019" name="Int. J. Syst. Evol. Microbiol.">
        <title>The Global Catalogue of Microorganisms (GCM) 10K type strain sequencing project: providing services to taxonomists for standard genome sequencing and annotation.</title>
        <authorList>
            <consortium name="The Broad Institute Genomics Platform"/>
            <consortium name="The Broad Institute Genome Sequencing Center for Infectious Disease"/>
            <person name="Wu L."/>
            <person name="Ma J."/>
        </authorList>
    </citation>
    <scope>NUCLEOTIDE SEQUENCE [LARGE SCALE GENOMIC DNA]</scope>
    <source>
        <strain evidence="3">JCM 17809</strain>
    </source>
</reference>
<evidence type="ECO:0000313" key="2">
    <source>
        <dbReference type="EMBL" id="GAA4396709.1"/>
    </source>
</evidence>